<dbReference type="Gene3D" id="3.40.50.880">
    <property type="match status" value="1"/>
</dbReference>
<evidence type="ECO:0000256" key="1">
    <source>
        <dbReference type="SAM" id="MobiDB-lite"/>
    </source>
</evidence>
<feature type="transmembrane region" description="Helical" evidence="2">
    <location>
        <begin position="12"/>
        <end position="31"/>
    </location>
</feature>
<name>A0A506URE2_9PROT</name>
<dbReference type="RefSeq" id="WP_165600318.1">
    <property type="nucleotide sequence ID" value="NZ_SORZ01000001.1"/>
</dbReference>
<organism evidence="3 4">
    <name type="scientific">Oecophyllibacter saccharovorans</name>
    <dbReference type="NCBI Taxonomy" id="2558360"/>
    <lineage>
        <taxon>Bacteria</taxon>
        <taxon>Pseudomonadati</taxon>
        <taxon>Pseudomonadota</taxon>
        <taxon>Alphaproteobacteria</taxon>
        <taxon>Acetobacterales</taxon>
        <taxon>Acetobacteraceae</taxon>
        <taxon>Oecophyllibacter</taxon>
    </lineage>
</organism>
<dbReference type="EMBL" id="SORZ01000001">
    <property type="protein sequence ID" value="TPW35914.1"/>
    <property type="molecule type" value="Genomic_DNA"/>
</dbReference>
<keyword evidence="4" id="KW-1185">Reference proteome</keyword>
<evidence type="ECO:0000256" key="2">
    <source>
        <dbReference type="SAM" id="Phobius"/>
    </source>
</evidence>
<dbReference type="SUPFAM" id="SSF52317">
    <property type="entry name" value="Class I glutamine amidotransferase-like"/>
    <property type="match status" value="1"/>
</dbReference>
<sequence length="690" mass="75125">MTQIGWAPLLPVWMLLVLGALGLLITLIGFFTHLRGTGLRLLALLVGLLWLADPQLRHPILQSRPQDVLLLVDRTPSMNIANRTALADQAVKSLQRQVGSLQGMSLHVVDVPGGHGQGTRLYEAMAREIPGLPDLAAVIMVTDGVDQFPLTHLPAALTNPPGGAPVPLHLLVTARGEETDRTLPLLSAPPYTLAGKDAHIRFQTEDIGAYEGAPVLVTTRQDSGAAQKLGEVRSGQPMDLTVHLTHPGQTLVELSASPLPGEASLLNNHTLVRLQGVRDRLRVLLISGVPNQSARVWRQLLKADPSVDLVHFTILRSPEMEDDTPLSDLALIPFPTHELFEQKIRSFDLIILDGFQNHNILPDSYLHNIAEFVRKGGGLLVVAGPEQTQPGALQDSPLDSVLPAHVTPDSVQTGIFHPRPSRLGQRHPVTLDLPPANSWGPWFRLLRPDRTHGETLLETDHGQPLLILDQVGQGRVAMMLSDQIWLWSRSARNSGPQAELLRRLAHWLMKEPELEENRLKAYFKGSTLEVTRFSTSPLPPGQAEVTAPDGHTTSLSLTPVGGKEGILTGRMAVKDLMPDRIWTVRQGDLVTCTAANRENPIEDKDLQATATLMGPVSRVLGGATVWLGRNGPPALRQVNGTGSLFGPGWIGVPRHQVAVAGATRSRALFPGWLALPLLLILWGLAWRREG</sequence>
<proteinExistence type="predicted"/>
<dbReference type="InterPro" id="IPR029062">
    <property type="entry name" value="Class_I_gatase-like"/>
</dbReference>
<evidence type="ECO:0000313" key="3">
    <source>
        <dbReference type="EMBL" id="TPW35914.1"/>
    </source>
</evidence>
<dbReference type="PANTHER" id="PTHR37947:SF1">
    <property type="entry name" value="BLL2462 PROTEIN"/>
    <property type="match status" value="1"/>
</dbReference>
<feature type="transmembrane region" description="Helical" evidence="2">
    <location>
        <begin position="667"/>
        <end position="686"/>
    </location>
</feature>
<dbReference type="AlphaFoldDB" id="A0A506URE2"/>
<evidence type="ECO:0000313" key="4">
    <source>
        <dbReference type="Proteomes" id="UP000315037"/>
    </source>
</evidence>
<protein>
    <submittedName>
        <fullName evidence="3">VWA domain-containing protein</fullName>
    </submittedName>
</protein>
<comment type="caution">
    <text evidence="3">The sequence shown here is derived from an EMBL/GenBank/DDBJ whole genome shotgun (WGS) entry which is preliminary data.</text>
</comment>
<keyword evidence="2" id="KW-0472">Membrane</keyword>
<reference evidence="3 4" key="1">
    <citation type="submission" date="2019-03" db="EMBL/GenBank/DDBJ databases">
        <title>The complete genome sequence of Neokomagataea sp. Jb2 NBRC113641.</title>
        <authorList>
            <person name="Chua K.-O."/>
            <person name="Chan K.-G."/>
            <person name="See-Too W.-S."/>
        </authorList>
    </citation>
    <scope>NUCLEOTIDE SEQUENCE [LARGE SCALE GENOMIC DNA]</scope>
    <source>
        <strain evidence="3 4">Jb2</strain>
    </source>
</reference>
<gene>
    <name evidence="3" type="ORF">E3202_03070</name>
</gene>
<keyword evidence="2" id="KW-1133">Transmembrane helix</keyword>
<accession>A0A506URE2</accession>
<dbReference type="PANTHER" id="PTHR37947">
    <property type="entry name" value="BLL2462 PROTEIN"/>
    <property type="match status" value="1"/>
</dbReference>
<dbReference type="Proteomes" id="UP000315037">
    <property type="component" value="Unassembled WGS sequence"/>
</dbReference>
<feature type="region of interest" description="Disordered" evidence="1">
    <location>
        <begin position="533"/>
        <end position="553"/>
    </location>
</feature>
<keyword evidence="2" id="KW-0812">Transmembrane</keyword>